<keyword evidence="1 2" id="KW-0732">Signal</keyword>
<evidence type="ECO:0000259" key="3">
    <source>
        <dbReference type="Pfam" id="PF13778"/>
    </source>
</evidence>
<sequence>MILRLLFLALVLAGPVRAQDAVPAPVAPVSEAPDDPTELPDPPAVPELADLMWVARPLVIFSDSDRDPRYIQQMRMIEAGMTDLTEREVIVLTDTEPAAAGPLRRDLRPRGFGVVLIDIDGKVALRRPQPTPVRDLVSLIDRMPSRREETGSRRP</sequence>
<evidence type="ECO:0000313" key="4">
    <source>
        <dbReference type="EMBL" id="PZQ47751.1"/>
    </source>
</evidence>
<evidence type="ECO:0000256" key="1">
    <source>
        <dbReference type="ARBA" id="ARBA00022729"/>
    </source>
</evidence>
<proteinExistence type="predicted"/>
<comment type="caution">
    <text evidence="4">The sequence shown here is derived from an EMBL/GenBank/DDBJ whole genome shotgun (WGS) entry which is preliminary data.</text>
</comment>
<feature type="signal peptide" evidence="2">
    <location>
        <begin position="1"/>
        <end position="18"/>
    </location>
</feature>
<dbReference type="InterPro" id="IPR025232">
    <property type="entry name" value="DUF4174"/>
</dbReference>
<gene>
    <name evidence="4" type="ORF">DI556_16170</name>
</gene>
<dbReference type="Pfam" id="PF13778">
    <property type="entry name" value="DUF4174"/>
    <property type="match status" value="1"/>
</dbReference>
<organism evidence="4 5">
    <name type="scientific">Rhodovulum sulfidophilum</name>
    <name type="common">Rhodobacter sulfidophilus</name>
    <dbReference type="NCBI Taxonomy" id="35806"/>
    <lineage>
        <taxon>Bacteria</taxon>
        <taxon>Pseudomonadati</taxon>
        <taxon>Pseudomonadota</taxon>
        <taxon>Alphaproteobacteria</taxon>
        <taxon>Rhodobacterales</taxon>
        <taxon>Paracoccaceae</taxon>
        <taxon>Rhodovulum</taxon>
    </lineage>
</organism>
<evidence type="ECO:0000256" key="2">
    <source>
        <dbReference type="SAM" id="SignalP"/>
    </source>
</evidence>
<accession>A0A2W5N2L8</accession>
<dbReference type="EMBL" id="QFPW01000015">
    <property type="protein sequence ID" value="PZQ47751.1"/>
    <property type="molecule type" value="Genomic_DNA"/>
</dbReference>
<evidence type="ECO:0000313" key="5">
    <source>
        <dbReference type="Proteomes" id="UP000249185"/>
    </source>
</evidence>
<feature type="chain" id="PRO_5016111276" description="DUF4174 domain-containing protein" evidence="2">
    <location>
        <begin position="19"/>
        <end position="155"/>
    </location>
</feature>
<protein>
    <recommendedName>
        <fullName evidence="3">DUF4174 domain-containing protein</fullName>
    </recommendedName>
</protein>
<dbReference type="AlphaFoldDB" id="A0A2W5N2L8"/>
<feature type="domain" description="DUF4174" evidence="3">
    <location>
        <begin position="48"/>
        <end position="149"/>
    </location>
</feature>
<name>A0A2W5N2L8_RHOSU</name>
<dbReference type="Proteomes" id="UP000249185">
    <property type="component" value="Unassembled WGS sequence"/>
</dbReference>
<reference evidence="4 5" key="1">
    <citation type="submission" date="2017-08" db="EMBL/GenBank/DDBJ databases">
        <title>Infants hospitalized years apart are colonized by the same room-sourced microbial strains.</title>
        <authorList>
            <person name="Brooks B."/>
            <person name="Olm M.R."/>
            <person name="Firek B.A."/>
            <person name="Baker R."/>
            <person name="Thomas B.C."/>
            <person name="Morowitz M.J."/>
            <person name="Banfield J.F."/>
        </authorList>
    </citation>
    <scope>NUCLEOTIDE SEQUENCE [LARGE SCALE GENOMIC DNA]</scope>
    <source>
        <strain evidence="4">S2_005_002_R2_34</strain>
    </source>
</reference>